<dbReference type="Gramene" id="OBART05G16260.1">
    <property type="protein sequence ID" value="OBART05G16260.1"/>
    <property type="gene ID" value="OBART05G16260"/>
</dbReference>
<dbReference type="EnsemblPlants" id="OBART05G16260.1">
    <property type="protein sequence ID" value="OBART05G16260.1"/>
    <property type="gene ID" value="OBART05G16260"/>
</dbReference>
<evidence type="ECO:0000313" key="2">
    <source>
        <dbReference type="Proteomes" id="UP000026960"/>
    </source>
</evidence>
<dbReference type="HOGENOM" id="CLU_148290_0_0_1"/>
<evidence type="ECO:0000313" key="1">
    <source>
        <dbReference type="EnsemblPlants" id="OBART05G16260.1"/>
    </source>
</evidence>
<proteinExistence type="predicted"/>
<reference evidence="1" key="1">
    <citation type="journal article" date="2009" name="Rice">
        <title>De Novo Next Generation Sequencing of Plant Genomes.</title>
        <authorList>
            <person name="Rounsley S."/>
            <person name="Marri P.R."/>
            <person name="Yu Y."/>
            <person name="He R."/>
            <person name="Sisneros N."/>
            <person name="Goicoechea J.L."/>
            <person name="Lee S.J."/>
            <person name="Angelova A."/>
            <person name="Kudrna D."/>
            <person name="Luo M."/>
            <person name="Affourtit J."/>
            <person name="Desany B."/>
            <person name="Knight J."/>
            <person name="Niazi F."/>
            <person name="Egholm M."/>
            <person name="Wing R.A."/>
        </authorList>
    </citation>
    <scope>NUCLEOTIDE SEQUENCE [LARGE SCALE GENOMIC DNA]</scope>
    <source>
        <strain evidence="1">cv. IRGC 105608</strain>
    </source>
</reference>
<dbReference type="AlphaFoldDB" id="A0A0D3G7K3"/>
<accession>A0A0D3G7K3</accession>
<keyword evidence="2" id="KW-1185">Reference proteome</keyword>
<organism evidence="1">
    <name type="scientific">Oryza barthii</name>
    <dbReference type="NCBI Taxonomy" id="65489"/>
    <lineage>
        <taxon>Eukaryota</taxon>
        <taxon>Viridiplantae</taxon>
        <taxon>Streptophyta</taxon>
        <taxon>Embryophyta</taxon>
        <taxon>Tracheophyta</taxon>
        <taxon>Spermatophyta</taxon>
        <taxon>Magnoliopsida</taxon>
        <taxon>Liliopsida</taxon>
        <taxon>Poales</taxon>
        <taxon>Poaceae</taxon>
        <taxon>BOP clade</taxon>
        <taxon>Oryzoideae</taxon>
        <taxon>Oryzeae</taxon>
        <taxon>Oryzinae</taxon>
        <taxon>Oryza</taxon>
    </lineage>
</organism>
<sequence length="99" mass="10800">MEPGNAMDSAIEYARVSSDAMDSGARVDAAYQCVFQEYDGDALKANITAMGPLVLPTWDELLFVLLLPPLACLLKLITAMKLKFCCCLFSAVKCTLKMN</sequence>
<dbReference type="Proteomes" id="UP000026960">
    <property type="component" value="Chromosome 5"/>
</dbReference>
<reference evidence="1" key="2">
    <citation type="submission" date="2015-03" db="UniProtKB">
        <authorList>
            <consortium name="EnsemblPlants"/>
        </authorList>
    </citation>
    <scope>IDENTIFICATION</scope>
</reference>
<name>A0A0D3G7K3_9ORYZ</name>
<protein>
    <submittedName>
        <fullName evidence="1">Uncharacterized protein</fullName>
    </submittedName>
</protein>
<dbReference type="eggNOG" id="ENOG502R5ET">
    <property type="taxonomic scope" value="Eukaryota"/>
</dbReference>
<dbReference type="PaxDb" id="65489-OBART05G16260.1"/>